<dbReference type="PANTHER" id="PTHR18843">
    <property type="entry name" value="TORSIN-1A-INTERACTING PROTEIN"/>
    <property type="match status" value="1"/>
</dbReference>
<keyword evidence="8" id="KW-0539">Nucleus</keyword>
<dbReference type="EMBL" id="BGPR01017888">
    <property type="protein sequence ID" value="GBN77573.1"/>
    <property type="molecule type" value="Genomic_DNA"/>
</dbReference>
<dbReference type="GO" id="GO:0016020">
    <property type="term" value="C:membrane"/>
    <property type="evidence" value="ECO:0007669"/>
    <property type="project" value="TreeGrafter"/>
</dbReference>
<dbReference type="Pfam" id="PF05609">
    <property type="entry name" value="LAP1_C"/>
    <property type="match status" value="1"/>
</dbReference>
<comment type="subcellular location">
    <subcellularLocation>
        <location evidence="9">Endomembrane system</location>
        <topology evidence="9">Single-pass membrane protein</topology>
    </subcellularLocation>
    <subcellularLocation>
        <location evidence="1">Nucleus envelope</location>
    </subcellularLocation>
</comment>
<evidence type="ECO:0000256" key="10">
    <source>
        <dbReference type="SAM" id="MobiDB-lite"/>
    </source>
</evidence>
<evidence type="ECO:0000256" key="7">
    <source>
        <dbReference type="ARBA" id="ARBA00023180"/>
    </source>
</evidence>
<dbReference type="AlphaFoldDB" id="A0A4Y2RPE9"/>
<dbReference type="Gene3D" id="3.40.50.12190">
    <property type="match status" value="1"/>
</dbReference>
<keyword evidence="7" id="KW-0325">Glycoprotein</keyword>
<keyword evidence="4 11" id="KW-0812">Transmembrane</keyword>
<evidence type="ECO:0000256" key="5">
    <source>
        <dbReference type="ARBA" id="ARBA00022989"/>
    </source>
</evidence>
<keyword evidence="3" id="KW-0597">Phosphoprotein</keyword>
<evidence type="ECO:0000259" key="12">
    <source>
        <dbReference type="Pfam" id="PF05609"/>
    </source>
</evidence>
<sequence>DVVNSLKREPLHREPLHRDINAQKNEVDRLKQSHLYPDINGLKENIEFSSSDDSPEKIPYSRSPRMPKKSNSPSSTDSIHDIPGSPKRRSGRHQKKQMNNFQDSENSDVDMETDNVVDTNYLHNQGQENYEISPDSKFKKHLSPKSYRCENFTDARRRILTQPELQPQSTELSVSTSNSSRFFPENSIYLILLCIIFFICLFILSIYWTRYPGTPSMNDQFSASTLLNSLKSDFKGQPHLTFRIIHSALRNVLEVQPKAPAIILLLATNGSETVCSEFARRLVDSLSVSKYTVKISGKNYRQENTNLAKMEIDKVISNSLKNDQLGSVLIDDLDQIPGQAAMILHKYYDHENAPFKKAVFVMTVNYNKAISDYSDTKVWDKAANDHLLSVWTDIGVDQVTPLLARLTVSVAVITA</sequence>
<feature type="transmembrane region" description="Helical" evidence="11">
    <location>
        <begin position="188"/>
        <end position="208"/>
    </location>
</feature>
<comment type="similarity">
    <text evidence="2">Belongs to the TOR1AIP family.</text>
</comment>
<protein>
    <recommendedName>
        <fullName evidence="12">Torsin-1A-interacting protein 1/2 AAA+ activator domain-containing protein</fullName>
    </recommendedName>
</protein>
<feature type="region of interest" description="Disordered" evidence="10">
    <location>
        <begin position="1"/>
        <end position="110"/>
    </location>
</feature>
<evidence type="ECO:0000256" key="3">
    <source>
        <dbReference type="ARBA" id="ARBA00022553"/>
    </source>
</evidence>
<evidence type="ECO:0000313" key="13">
    <source>
        <dbReference type="EMBL" id="GBN77573.1"/>
    </source>
</evidence>
<reference evidence="13 14" key="1">
    <citation type="journal article" date="2019" name="Sci. Rep.">
        <title>Orb-weaving spider Araneus ventricosus genome elucidates the spidroin gene catalogue.</title>
        <authorList>
            <person name="Kono N."/>
            <person name="Nakamura H."/>
            <person name="Ohtoshi R."/>
            <person name="Moran D.A.P."/>
            <person name="Shinohara A."/>
            <person name="Yoshida Y."/>
            <person name="Fujiwara M."/>
            <person name="Mori M."/>
            <person name="Tomita M."/>
            <person name="Arakawa K."/>
        </authorList>
    </citation>
    <scope>NUCLEOTIDE SEQUENCE [LARGE SCALE GENOMIC DNA]</scope>
</reference>
<accession>A0A4Y2RPE9</accession>
<evidence type="ECO:0000256" key="6">
    <source>
        <dbReference type="ARBA" id="ARBA00023136"/>
    </source>
</evidence>
<dbReference type="OrthoDB" id="6258998at2759"/>
<evidence type="ECO:0000313" key="14">
    <source>
        <dbReference type="Proteomes" id="UP000499080"/>
    </source>
</evidence>
<evidence type="ECO:0000256" key="4">
    <source>
        <dbReference type="ARBA" id="ARBA00022692"/>
    </source>
</evidence>
<organism evidence="13 14">
    <name type="scientific">Araneus ventricosus</name>
    <name type="common">Orbweaver spider</name>
    <name type="synonym">Epeira ventricosa</name>
    <dbReference type="NCBI Taxonomy" id="182803"/>
    <lineage>
        <taxon>Eukaryota</taxon>
        <taxon>Metazoa</taxon>
        <taxon>Ecdysozoa</taxon>
        <taxon>Arthropoda</taxon>
        <taxon>Chelicerata</taxon>
        <taxon>Arachnida</taxon>
        <taxon>Araneae</taxon>
        <taxon>Araneomorphae</taxon>
        <taxon>Entelegynae</taxon>
        <taxon>Araneoidea</taxon>
        <taxon>Araneidae</taxon>
        <taxon>Araneus</taxon>
    </lineage>
</organism>
<evidence type="ECO:0000256" key="11">
    <source>
        <dbReference type="SAM" id="Phobius"/>
    </source>
</evidence>
<dbReference type="GO" id="GO:0001671">
    <property type="term" value="F:ATPase activator activity"/>
    <property type="evidence" value="ECO:0007669"/>
    <property type="project" value="InterPro"/>
</dbReference>
<feature type="compositionally biased region" description="Basic and acidic residues" evidence="10">
    <location>
        <begin position="1"/>
        <end position="31"/>
    </location>
</feature>
<dbReference type="PANTHER" id="PTHR18843:SF7">
    <property type="entry name" value="LAMINA-ASSOCIATED POLYPEPTIDE 1B ISOFORM 1-RELATED"/>
    <property type="match status" value="1"/>
</dbReference>
<evidence type="ECO:0000256" key="1">
    <source>
        <dbReference type="ARBA" id="ARBA00004259"/>
    </source>
</evidence>
<gene>
    <name evidence="13" type="ORF">AVEN_10204_1</name>
</gene>
<dbReference type="GO" id="GO:0005635">
    <property type="term" value="C:nuclear envelope"/>
    <property type="evidence" value="ECO:0007669"/>
    <property type="project" value="UniProtKB-SubCell"/>
</dbReference>
<dbReference type="Proteomes" id="UP000499080">
    <property type="component" value="Unassembled WGS sequence"/>
</dbReference>
<evidence type="ECO:0000256" key="2">
    <source>
        <dbReference type="ARBA" id="ARBA00007860"/>
    </source>
</evidence>
<dbReference type="GO" id="GO:0061024">
    <property type="term" value="P:membrane organization"/>
    <property type="evidence" value="ECO:0007669"/>
    <property type="project" value="TreeGrafter"/>
</dbReference>
<feature type="compositionally biased region" description="Basic residues" evidence="10">
    <location>
        <begin position="86"/>
        <end position="96"/>
    </location>
</feature>
<keyword evidence="6 11" id="KW-0472">Membrane</keyword>
<keyword evidence="14" id="KW-1185">Reference proteome</keyword>
<proteinExistence type="inferred from homology"/>
<keyword evidence="5 11" id="KW-1133">Transmembrane helix</keyword>
<dbReference type="InterPro" id="IPR046753">
    <property type="entry name" value="TOIP1/2_C"/>
</dbReference>
<comment type="caution">
    <text evidence="13">The sequence shown here is derived from an EMBL/GenBank/DDBJ whole genome shotgun (WGS) entry which is preliminary data.</text>
</comment>
<feature type="domain" description="Torsin-1A-interacting protein 1/2 AAA+ activator" evidence="12">
    <location>
        <begin position="226"/>
        <end position="367"/>
    </location>
</feature>
<name>A0A4Y2RPE9_ARAVE</name>
<dbReference type="InterPro" id="IPR038599">
    <property type="entry name" value="LAP1C-like_C_sf"/>
</dbReference>
<feature type="non-terminal residue" evidence="13">
    <location>
        <position position="1"/>
    </location>
</feature>
<evidence type="ECO:0000256" key="8">
    <source>
        <dbReference type="ARBA" id="ARBA00023242"/>
    </source>
</evidence>
<dbReference type="InterPro" id="IPR008662">
    <property type="entry name" value="TOIP1/2"/>
</dbReference>
<evidence type="ECO:0000256" key="9">
    <source>
        <dbReference type="ARBA" id="ARBA00037847"/>
    </source>
</evidence>